<dbReference type="EMBL" id="LNXU01000032">
    <property type="protein sequence ID" value="KTC71026.1"/>
    <property type="molecule type" value="Genomic_DNA"/>
</dbReference>
<organism evidence="2 3">
    <name type="scientific">Legionella bozemanae</name>
    <name type="common">Fluoribacter bozemanae</name>
    <dbReference type="NCBI Taxonomy" id="447"/>
    <lineage>
        <taxon>Bacteria</taxon>
        <taxon>Pseudomonadati</taxon>
        <taxon>Pseudomonadota</taxon>
        <taxon>Gammaproteobacteria</taxon>
        <taxon>Legionellales</taxon>
        <taxon>Legionellaceae</taxon>
        <taxon>Legionella</taxon>
    </lineage>
</organism>
<dbReference type="AlphaFoldDB" id="A0A0W0RIY2"/>
<keyword evidence="3" id="KW-1185">Reference proteome</keyword>
<proteinExistence type="predicted"/>
<evidence type="ECO:0000313" key="2">
    <source>
        <dbReference type="EMBL" id="KTC71026.1"/>
    </source>
</evidence>
<feature type="chain" id="PRO_5006910951" description="Secreted protein" evidence="1">
    <location>
        <begin position="24"/>
        <end position="120"/>
    </location>
</feature>
<gene>
    <name evidence="2" type="ORF">Lboz_2603</name>
</gene>
<reference evidence="2 3" key="1">
    <citation type="submission" date="2015-11" db="EMBL/GenBank/DDBJ databases">
        <title>Genomic analysis of 38 Legionella species identifies large and diverse effector repertoires.</title>
        <authorList>
            <person name="Burstein D."/>
            <person name="Amaro F."/>
            <person name="Zusman T."/>
            <person name="Lifshitz Z."/>
            <person name="Cohen O."/>
            <person name="Gilbert J.A."/>
            <person name="Pupko T."/>
            <person name="Shuman H.A."/>
            <person name="Segal G."/>
        </authorList>
    </citation>
    <scope>NUCLEOTIDE SEQUENCE [LARGE SCALE GENOMIC DNA]</scope>
    <source>
        <strain evidence="2 3">WIGA</strain>
    </source>
</reference>
<comment type="caution">
    <text evidence="2">The sequence shown here is derived from an EMBL/GenBank/DDBJ whole genome shotgun (WGS) entry which is preliminary data.</text>
</comment>
<dbReference type="PATRIC" id="fig|447.4.peg.2765"/>
<accession>A0A0W0RIY2</accession>
<feature type="signal peptide" evidence="1">
    <location>
        <begin position="1"/>
        <end position="23"/>
    </location>
</feature>
<keyword evidence="1" id="KW-0732">Signal</keyword>
<name>A0A0W0RIY2_LEGBO</name>
<evidence type="ECO:0000313" key="3">
    <source>
        <dbReference type="Proteomes" id="UP000054695"/>
    </source>
</evidence>
<evidence type="ECO:0000256" key="1">
    <source>
        <dbReference type="SAM" id="SignalP"/>
    </source>
</evidence>
<evidence type="ECO:0008006" key="4">
    <source>
        <dbReference type="Google" id="ProtNLM"/>
    </source>
</evidence>
<protein>
    <recommendedName>
        <fullName evidence="4">Secreted protein</fullName>
    </recommendedName>
</protein>
<dbReference type="RefSeq" id="WP_235810550.1">
    <property type="nucleotide sequence ID" value="NZ_CAAAIY010000005.1"/>
</dbReference>
<sequence>MMNKISITTVACFIISVSVNAFADMPHLKVNFKKMYCGNQEFLGNSASKRPHLHCGETFIAYKKASGDHLNITEFGTCSRTDVVFDDIKANKNAFADYQGIYNALVSFHQAGCPNQLASK</sequence>
<dbReference type="Proteomes" id="UP000054695">
    <property type="component" value="Unassembled WGS sequence"/>
</dbReference>